<dbReference type="SMART" id="SM00487">
    <property type="entry name" value="DEXDc"/>
    <property type="match status" value="1"/>
</dbReference>
<name>A0A3A9ZS97_9ACTN</name>
<evidence type="ECO:0000256" key="1">
    <source>
        <dbReference type="SAM" id="MobiDB-lite"/>
    </source>
</evidence>
<evidence type="ECO:0000313" key="4">
    <source>
        <dbReference type="Proteomes" id="UP000281726"/>
    </source>
</evidence>
<dbReference type="GO" id="GO:0016787">
    <property type="term" value="F:hydrolase activity"/>
    <property type="evidence" value="ECO:0007669"/>
    <property type="project" value="InterPro"/>
</dbReference>
<keyword evidence="4" id="KW-1185">Reference proteome</keyword>
<dbReference type="InterPro" id="IPR014001">
    <property type="entry name" value="Helicase_ATP-bd"/>
</dbReference>
<dbReference type="GO" id="GO:0005524">
    <property type="term" value="F:ATP binding"/>
    <property type="evidence" value="ECO:0007669"/>
    <property type="project" value="InterPro"/>
</dbReference>
<dbReference type="RefSeq" id="WP_120723633.1">
    <property type="nucleotide sequence ID" value="NZ_RBAK01000001.1"/>
</dbReference>
<dbReference type="AlphaFoldDB" id="A0A3A9ZS97"/>
<dbReference type="InterPro" id="IPR050742">
    <property type="entry name" value="Helicase_Restrict-Modif_Enz"/>
</dbReference>
<gene>
    <name evidence="3" type="ORF">D7223_00475</name>
</gene>
<dbReference type="Pfam" id="PF04480">
    <property type="entry name" value="DUF559"/>
    <property type="match status" value="1"/>
</dbReference>
<evidence type="ECO:0000313" key="3">
    <source>
        <dbReference type="EMBL" id="RKN50327.1"/>
    </source>
</evidence>
<dbReference type="GO" id="GO:0003677">
    <property type="term" value="F:DNA binding"/>
    <property type="evidence" value="ECO:0007669"/>
    <property type="project" value="InterPro"/>
</dbReference>
<protein>
    <submittedName>
        <fullName evidence="3">DUF559 domain-containing protein</fullName>
    </submittedName>
</protein>
<dbReference type="Pfam" id="PF04851">
    <property type="entry name" value="ResIII"/>
    <property type="match status" value="1"/>
</dbReference>
<dbReference type="InterPro" id="IPR027417">
    <property type="entry name" value="P-loop_NTPase"/>
</dbReference>
<dbReference type="InterPro" id="IPR006935">
    <property type="entry name" value="Helicase/UvrB_N"/>
</dbReference>
<dbReference type="SUPFAM" id="SSF52540">
    <property type="entry name" value="P-loop containing nucleoside triphosphate hydrolases"/>
    <property type="match status" value="1"/>
</dbReference>
<dbReference type="Gene3D" id="3.40.960.10">
    <property type="entry name" value="VSR Endonuclease"/>
    <property type="match status" value="1"/>
</dbReference>
<dbReference type="EMBL" id="RBAK01000001">
    <property type="protein sequence ID" value="RKN50327.1"/>
    <property type="molecule type" value="Genomic_DNA"/>
</dbReference>
<dbReference type="PANTHER" id="PTHR47396">
    <property type="entry name" value="TYPE I RESTRICTION ENZYME ECOKI R PROTEIN"/>
    <property type="match status" value="1"/>
</dbReference>
<dbReference type="GO" id="GO:0005829">
    <property type="term" value="C:cytosol"/>
    <property type="evidence" value="ECO:0007669"/>
    <property type="project" value="TreeGrafter"/>
</dbReference>
<feature type="region of interest" description="Disordered" evidence="1">
    <location>
        <begin position="600"/>
        <end position="626"/>
    </location>
</feature>
<comment type="caution">
    <text evidence="3">The sequence shown here is derived from an EMBL/GenBank/DDBJ whole genome shotgun (WGS) entry which is preliminary data.</text>
</comment>
<organism evidence="3 4">
    <name type="scientific">Micromonospora endolithica</name>
    <dbReference type="NCBI Taxonomy" id="230091"/>
    <lineage>
        <taxon>Bacteria</taxon>
        <taxon>Bacillati</taxon>
        <taxon>Actinomycetota</taxon>
        <taxon>Actinomycetes</taxon>
        <taxon>Micromonosporales</taxon>
        <taxon>Micromonosporaceae</taxon>
        <taxon>Micromonospora</taxon>
    </lineage>
</organism>
<dbReference type="Pfam" id="PF00271">
    <property type="entry name" value="Helicase_C"/>
    <property type="match status" value="1"/>
</dbReference>
<accession>A0A3A9ZS97</accession>
<dbReference type="Proteomes" id="UP000281726">
    <property type="component" value="Unassembled WGS sequence"/>
</dbReference>
<proteinExistence type="predicted"/>
<dbReference type="InterPro" id="IPR007569">
    <property type="entry name" value="DUF559"/>
</dbReference>
<dbReference type="Gene3D" id="3.40.50.300">
    <property type="entry name" value="P-loop containing nucleotide triphosphate hydrolases"/>
    <property type="match status" value="2"/>
</dbReference>
<feature type="domain" description="Helicase C-terminal" evidence="2">
    <location>
        <begin position="438"/>
        <end position="598"/>
    </location>
</feature>
<reference evidence="3 4" key="1">
    <citation type="journal article" date="2004" name="Syst. Appl. Microbiol.">
        <title>Cryptoendolithic actinomycetes from antarctic sandstone rock samples: Micromonospora endolithica sp. nov. and two isolates related to Micromonospora coerulea Jensen 1932.</title>
        <authorList>
            <person name="Hirsch P."/>
            <person name="Mevs U."/>
            <person name="Kroppenstedt R.M."/>
            <person name="Schumann P."/>
            <person name="Stackebrandt E."/>
        </authorList>
    </citation>
    <scope>NUCLEOTIDE SEQUENCE [LARGE SCALE GENOMIC DNA]</scope>
    <source>
        <strain evidence="3 4">JCM 12677</strain>
    </source>
</reference>
<sequence length="692" mass="75409">MIPTQAGKVTSLADVLPSDSFLEWAFLRWVLTPAASRAIAARVRPQAEVTVDGHTYRLDYEIVGDELAVAVELDGFAVHGTRAAFTYDRLRQNDLTATGRAVVRFSYDAIRTDAARCIAQLQAVLTRDAALALLVIPDPHVETPDMAPDPMWALAPSPRAATPTSSGYFVGVRSAVDLRTLRECQKQAFAALGNYYGSGGTKAACVMSVGAGKTVLGVVAALAFTRRRALVVTPGNVIRGAFDRAFDHQTPGNALYGLPGGPLIPGRRPPVVRVLDRDTGGIRRVTREQLLAADVIVTNFHSLGTGDDPDDLLAKLAPGDVDMIVVDEAHIAAAESYQRLFAHFAGARSLLMSACFTRLDGKPIDGDVVYRYRLIDSIADGNAKNLRVLPFVPDTAVTTYELVWPDGRREEIVGRDALLAVLGDERKLSRITARSTEPIRQVMRAVASALDAQRELLFPVKPRVLFAAMGQAHAEQISRIANEHGIACDVLHHSMTDTQIKRVRERFESDAGDLDAIVQLKMLGQGYDFPPICVVVPMRPYGSFSEFYQFIGRGIRVLLHPALIGRVGPEQQFLDVVLHAELGLNEHLDTLYAENDMDPVTGDATLDARPGGTRPPSPGTTGGDEAGRMDAFVLFERGEIATRVVYDADRVETRRAEREREALAARYAAYAASTANPVTFEQYVEVMRGLRD</sequence>
<dbReference type="InterPro" id="IPR001650">
    <property type="entry name" value="Helicase_C-like"/>
</dbReference>
<dbReference type="OrthoDB" id="9776021at2"/>
<dbReference type="PROSITE" id="PS51194">
    <property type="entry name" value="HELICASE_CTER"/>
    <property type="match status" value="1"/>
</dbReference>
<evidence type="ECO:0000259" key="2">
    <source>
        <dbReference type="PROSITE" id="PS51194"/>
    </source>
</evidence>
<dbReference type="PANTHER" id="PTHR47396:SF1">
    <property type="entry name" value="ATP-DEPENDENT HELICASE IRC3-RELATED"/>
    <property type="match status" value="1"/>
</dbReference>